<evidence type="ECO:0000259" key="6">
    <source>
        <dbReference type="PROSITE" id="PS51007"/>
    </source>
</evidence>
<dbReference type="AlphaFoldDB" id="A0A840SKB5"/>
<keyword evidence="2 4" id="KW-0479">Metal-binding</keyword>
<dbReference type="InterPro" id="IPR051459">
    <property type="entry name" value="Cytochrome_c-type_DH"/>
</dbReference>
<dbReference type="GO" id="GO:0046872">
    <property type="term" value="F:metal ion binding"/>
    <property type="evidence" value="ECO:0007669"/>
    <property type="project" value="UniProtKB-KW"/>
</dbReference>
<keyword evidence="3 4" id="KW-0408">Iron</keyword>
<dbReference type="InterPro" id="IPR036909">
    <property type="entry name" value="Cyt_c-like_dom_sf"/>
</dbReference>
<keyword evidence="5" id="KW-0732">Signal</keyword>
<keyword evidence="8" id="KW-1185">Reference proteome</keyword>
<evidence type="ECO:0000313" key="7">
    <source>
        <dbReference type="EMBL" id="MBB5220326.1"/>
    </source>
</evidence>
<gene>
    <name evidence="7" type="ORF">HNP73_000247</name>
</gene>
<sequence length="221" mass="22483">MRELAIAGAIALAGLPALAEDTPATDAPRAFAAAVVPLPDTGEPTPPSPVIAGGGEVGATPGLERDFGIGRPATEDEIAAIDIDVMPDGTGLMEGSGTYAAGEALFAERCAACHGEALEGVKATGGPRLIGGRDTLATEKPVKTVESYWPYASTLIDYVHRAMPMDAPGSLTADEVYAVSAFILGQAGILGKDVTLDAESFGKIVMPNAEGFVSDPRPGAY</sequence>
<evidence type="ECO:0000256" key="1">
    <source>
        <dbReference type="ARBA" id="ARBA00022617"/>
    </source>
</evidence>
<evidence type="ECO:0000256" key="3">
    <source>
        <dbReference type="ARBA" id="ARBA00023004"/>
    </source>
</evidence>
<organism evidence="7 8">
    <name type="scientific">Amaricoccus macauensis</name>
    <dbReference type="NCBI Taxonomy" id="57001"/>
    <lineage>
        <taxon>Bacteria</taxon>
        <taxon>Pseudomonadati</taxon>
        <taxon>Pseudomonadota</taxon>
        <taxon>Alphaproteobacteria</taxon>
        <taxon>Rhodobacterales</taxon>
        <taxon>Paracoccaceae</taxon>
        <taxon>Amaricoccus</taxon>
    </lineage>
</organism>
<dbReference type="SUPFAM" id="SSF46626">
    <property type="entry name" value="Cytochrome c"/>
    <property type="match status" value="1"/>
</dbReference>
<dbReference type="PROSITE" id="PS51007">
    <property type="entry name" value="CYTC"/>
    <property type="match status" value="1"/>
</dbReference>
<reference evidence="7 8" key="1">
    <citation type="submission" date="2020-08" db="EMBL/GenBank/DDBJ databases">
        <title>Genomic Encyclopedia of Type Strains, Phase IV (KMG-IV): sequencing the most valuable type-strain genomes for metagenomic binning, comparative biology and taxonomic classification.</title>
        <authorList>
            <person name="Goeker M."/>
        </authorList>
    </citation>
    <scope>NUCLEOTIDE SEQUENCE [LARGE SCALE GENOMIC DNA]</scope>
    <source>
        <strain evidence="7 8">DSM 101730</strain>
    </source>
</reference>
<evidence type="ECO:0000256" key="5">
    <source>
        <dbReference type="SAM" id="SignalP"/>
    </source>
</evidence>
<dbReference type="Gene3D" id="1.10.760.10">
    <property type="entry name" value="Cytochrome c-like domain"/>
    <property type="match status" value="1"/>
</dbReference>
<evidence type="ECO:0000256" key="2">
    <source>
        <dbReference type="ARBA" id="ARBA00022723"/>
    </source>
</evidence>
<feature type="signal peptide" evidence="5">
    <location>
        <begin position="1"/>
        <end position="19"/>
    </location>
</feature>
<dbReference type="InterPro" id="IPR009056">
    <property type="entry name" value="Cyt_c-like_dom"/>
</dbReference>
<feature type="domain" description="Cytochrome c" evidence="6">
    <location>
        <begin position="97"/>
        <end position="187"/>
    </location>
</feature>
<dbReference type="GO" id="GO:0020037">
    <property type="term" value="F:heme binding"/>
    <property type="evidence" value="ECO:0007669"/>
    <property type="project" value="InterPro"/>
</dbReference>
<dbReference type="PANTHER" id="PTHR35008">
    <property type="entry name" value="BLL4482 PROTEIN-RELATED"/>
    <property type="match status" value="1"/>
</dbReference>
<protein>
    <submittedName>
        <fullName evidence="7">Cytochrome c</fullName>
    </submittedName>
</protein>
<dbReference type="Pfam" id="PF00034">
    <property type="entry name" value="Cytochrom_C"/>
    <property type="match status" value="1"/>
</dbReference>
<keyword evidence="1 4" id="KW-0349">Heme</keyword>
<dbReference type="GO" id="GO:0009055">
    <property type="term" value="F:electron transfer activity"/>
    <property type="evidence" value="ECO:0007669"/>
    <property type="project" value="InterPro"/>
</dbReference>
<name>A0A840SKB5_9RHOB</name>
<accession>A0A840SKB5</accession>
<evidence type="ECO:0000256" key="4">
    <source>
        <dbReference type="PROSITE-ProRule" id="PRU00433"/>
    </source>
</evidence>
<dbReference type="EMBL" id="JACHFM010000001">
    <property type="protein sequence ID" value="MBB5220326.1"/>
    <property type="molecule type" value="Genomic_DNA"/>
</dbReference>
<proteinExistence type="predicted"/>
<dbReference type="Proteomes" id="UP000549457">
    <property type="component" value="Unassembled WGS sequence"/>
</dbReference>
<comment type="caution">
    <text evidence="7">The sequence shown here is derived from an EMBL/GenBank/DDBJ whole genome shotgun (WGS) entry which is preliminary data.</text>
</comment>
<evidence type="ECO:0000313" key="8">
    <source>
        <dbReference type="Proteomes" id="UP000549457"/>
    </source>
</evidence>
<dbReference type="PANTHER" id="PTHR35008:SF8">
    <property type="entry name" value="ALCOHOL DEHYDROGENASE CYTOCHROME C SUBUNIT"/>
    <property type="match status" value="1"/>
</dbReference>
<feature type="chain" id="PRO_5032648104" evidence="5">
    <location>
        <begin position="20"/>
        <end position="221"/>
    </location>
</feature>